<name>A0ABN8PY15_9CNID</name>
<dbReference type="EMBL" id="CALNXK010000096">
    <property type="protein sequence ID" value="CAH3153214.1"/>
    <property type="molecule type" value="Genomic_DNA"/>
</dbReference>
<gene>
    <name evidence="1" type="ORF">PLOB_00049457</name>
</gene>
<dbReference type="Proteomes" id="UP001159405">
    <property type="component" value="Unassembled WGS sequence"/>
</dbReference>
<accession>A0ABN8PY15</accession>
<comment type="caution">
    <text evidence="1">The sequence shown here is derived from an EMBL/GenBank/DDBJ whole genome shotgun (WGS) entry which is preliminary data.</text>
</comment>
<evidence type="ECO:0000313" key="2">
    <source>
        <dbReference type="Proteomes" id="UP001159405"/>
    </source>
</evidence>
<proteinExistence type="predicted"/>
<evidence type="ECO:0000313" key="1">
    <source>
        <dbReference type="EMBL" id="CAH3153214.1"/>
    </source>
</evidence>
<reference evidence="1 2" key="1">
    <citation type="submission" date="2022-05" db="EMBL/GenBank/DDBJ databases">
        <authorList>
            <consortium name="Genoscope - CEA"/>
            <person name="William W."/>
        </authorList>
    </citation>
    <scope>NUCLEOTIDE SEQUENCE [LARGE SCALE GENOMIC DNA]</scope>
</reference>
<organism evidence="1 2">
    <name type="scientific">Porites lobata</name>
    <dbReference type="NCBI Taxonomy" id="104759"/>
    <lineage>
        <taxon>Eukaryota</taxon>
        <taxon>Metazoa</taxon>
        <taxon>Cnidaria</taxon>
        <taxon>Anthozoa</taxon>
        <taxon>Hexacorallia</taxon>
        <taxon>Scleractinia</taxon>
        <taxon>Fungiina</taxon>
        <taxon>Poritidae</taxon>
        <taxon>Porites</taxon>
    </lineage>
</organism>
<sequence length="170" mass="19703">MLRNFYFLCRAFHLHQLLINQHVCNNSSATLIDNILTNKVDANITSGNIVSDISDHFSQFCVSHTFFKKLKLKKQKRRDFSGFSVNSFNYELSEALLNQNNFDDHFEVDIAFSNFYNTLSGLVEKHAPLKTPSKRNLKQFSKPWITIGLKKSIKVKNSLFQSGNFAQYKR</sequence>
<keyword evidence="2" id="KW-1185">Reference proteome</keyword>
<protein>
    <submittedName>
        <fullName evidence="1">Uncharacterized protein</fullName>
    </submittedName>
</protein>